<dbReference type="Gene3D" id="3.90.180.10">
    <property type="entry name" value="Medium-chain alcohol dehydrogenases, catalytic domain"/>
    <property type="match status" value="1"/>
</dbReference>
<evidence type="ECO:0000259" key="1">
    <source>
        <dbReference type="SMART" id="SM00829"/>
    </source>
</evidence>
<dbReference type="SUPFAM" id="SSF50129">
    <property type="entry name" value="GroES-like"/>
    <property type="match status" value="1"/>
</dbReference>
<dbReference type="InterPro" id="IPR020843">
    <property type="entry name" value="ER"/>
</dbReference>
<proteinExistence type="predicted"/>
<feature type="domain" description="Enoyl reductase (ER)" evidence="1">
    <location>
        <begin position="13"/>
        <end position="333"/>
    </location>
</feature>
<evidence type="ECO:0000313" key="2">
    <source>
        <dbReference type="EMBL" id="TDL22505.1"/>
    </source>
</evidence>
<dbReference type="SUPFAM" id="SSF51735">
    <property type="entry name" value="NAD(P)-binding Rossmann-fold domains"/>
    <property type="match status" value="1"/>
</dbReference>
<dbReference type="OrthoDB" id="10257049at2759"/>
<sequence>MAPTKMKAVVALGDGTFQIKEVDVPKPGPRQVLVKVAAAAQNPSDWKTVQFFPIRDAVLGSDFAGTVEEIGPDVPSGTRKVGERVAGFIQGSSSPNGTYAEYVLADANVIISIPESWTFEQAAQLGIATYTTCQVLYQSQSLPTPLEPTKEPVDILVWGGASGVGQFVIQFAHLAGLRVIATASTKNFELLKSYGAVEVFDYKDESTPAKIKEFTGGKLKHAVDCIAEKGTPETVHAALSDNGGVISALLGYASQRDSVVVTPSIVYPLLGRDFDIPMKMPADAGAYELGKKFSKLISDVLATGKVKPIPVKLMPNGLASVKEGFEYMKEGHVSGEKITYRISDTP</sequence>
<reference evidence="2 3" key="1">
    <citation type="submission" date="2018-06" db="EMBL/GenBank/DDBJ databases">
        <title>A transcriptomic atlas of mushroom development highlights an independent origin of complex multicellularity.</title>
        <authorList>
            <consortium name="DOE Joint Genome Institute"/>
            <person name="Krizsan K."/>
            <person name="Almasi E."/>
            <person name="Merenyi Z."/>
            <person name="Sahu N."/>
            <person name="Viragh M."/>
            <person name="Koszo T."/>
            <person name="Mondo S."/>
            <person name="Kiss B."/>
            <person name="Balint B."/>
            <person name="Kues U."/>
            <person name="Barry K."/>
            <person name="Hegedus J.C."/>
            <person name="Henrissat B."/>
            <person name="Johnson J."/>
            <person name="Lipzen A."/>
            <person name="Ohm R."/>
            <person name="Nagy I."/>
            <person name="Pangilinan J."/>
            <person name="Yan J."/>
            <person name="Xiong Y."/>
            <person name="Grigoriev I.V."/>
            <person name="Hibbett D.S."/>
            <person name="Nagy L.G."/>
        </authorList>
    </citation>
    <scope>NUCLEOTIDE SEQUENCE [LARGE SCALE GENOMIC DNA]</scope>
    <source>
        <strain evidence="2 3">SZMC22713</strain>
    </source>
</reference>
<keyword evidence="3" id="KW-1185">Reference proteome</keyword>
<gene>
    <name evidence="2" type="ORF">BD410DRAFT_205920</name>
</gene>
<dbReference type="VEuPathDB" id="FungiDB:BD410DRAFT_205920"/>
<dbReference type="GO" id="GO:0016651">
    <property type="term" value="F:oxidoreductase activity, acting on NAD(P)H"/>
    <property type="evidence" value="ECO:0007669"/>
    <property type="project" value="InterPro"/>
</dbReference>
<name>A0A4Y7Q536_9AGAM</name>
<accession>A0A4Y7Q536</accession>
<dbReference type="Pfam" id="PF08240">
    <property type="entry name" value="ADH_N"/>
    <property type="match status" value="1"/>
</dbReference>
<dbReference type="PANTHER" id="PTHR45348:SF2">
    <property type="entry name" value="ZINC-TYPE ALCOHOL DEHYDROGENASE-LIKE PROTEIN C2E1P3.01"/>
    <property type="match status" value="1"/>
</dbReference>
<dbReference type="Proteomes" id="UP000294933">
    <property type="component" value="Unassembled WGS sequence"/>
</dbReference>
<dbReference type="EMBL" id="ML170174">
    <property type="protein sequence ID" value="TDL22505.1"/>
    <property type="molecule type" value="Genomic_DNA"/>
</dbReference>
<dbReference type="SMART" id="SM00829">
    <property type="entry name" value="PKS_ER"/>
    <property type="match status" value="1"/>
</dbReference>
<protein>
    <submittedName>
        <fullName evidence="2">Zinc-binding oxidoreductase ToxD</fullName>
    </submittedName>
</protein>
<dbReference type="InterPro" id="IPR011032">
    <property type="entry name" value="GroES-like_sf"/>
</dbReference>
<organism evidence="2 3">
    <name type="scientific">Rickenella mellea</name>
    <dbReference type="NCBI Taxonomy" id="50990"/>
    <lineage>
        <taxon>Eukaryota</taxon>
        <taxon>Fungi</taxon>
        <taxon>Dikarya</taxon>
        <taxon>Basidiomycota</taxon>
        <taxon>Agaricomycotina</taxon>
        <taxon>Agaricomycetes</taxon>
        <taxon>Hymenochaetales</taxon>
        <taxon>Rickenellaceae</taxon>
        <taxon>Rickenella</taxon>
    </lineage>
</organism>
<dbReference type="InterPro" id="IPR047122">
    <property type="entry name" value="Trans-enoyl_RdTase-like"/>
</dbReference>
<dbReference type="AlphaFoldDB" id="A0A4Y7Q536"/>
<evidence type="ECO:0000313" key="3">
    <source>
        <dbReference type="Proteomes" id="UP000294933"/>
    </source>
</evidence>
<dbReference type="InterPro" id="IPR013149">
    <property type="entry name" value="ADH-like_C"/>
</dbReference>
<dbReference type="PANTHER" id="PTHR45348">
    <property type="entry name" value="HYPOTHETICAL OXIDOREDUCTASE (EUROFUNG)"/>
    <property type="match status" value="1"/>
</dbReference>
<dbReference type="CDD" id="cd08249">
    <property type="entry name" value="enoyl_reductase_like"/>
    <property type="match status" value="1"/>
</dbReference>
<dbReference type="STRING" id="50990.A0A4Y7Q536"/>
<dbReference type="Gene3D" id="3.40.50.720">
    <property type="entry name" value="NAD(P)-binding Rossmann-like Domain"/>
    <property type="match status" value="1"/>
</dbReference>
<dbReference type="InterPro" id="IPR036291">
    <property type="entry name" value="NAD(P)-bd_dom_sf"/>
</dbReference>
<dbReference type="Pfam" id="PF00107">
    <property type="entry name" value="ADH_zinc_N"/>
    <property type="match status" value="1"/>
</dbReference>
<dbReference type="InterPro" id="IPR013154">
    <property type="entry name" value="ADH-like_N"/>
</dbReference>